<dbReference type="RefSeq" id="WP_157235686.1">
    <property type="nucleotide sequence ID" value="NZ_BSOZ01000001.1"/>
</dbReference>
<feature type="compositionally biased region" description="Polar residues" evidence="1">
    <location>
        <begin position="1"/>
        <end position="12"/>
    </location>
</feature>
<evidence type="ECO:0000256" key="1">
    <source>
        <dbReference type="SAM" id="MobiDB-lite"/>
    </source>
</evidence>
<dbReference type="Proteomes" id="UP001156836">
    <property type="component" value="Unassembled WGS sequence"/>
</dbReference>
<organism evidence="2 3">
    <name type="scientific">Chitiniphilus shinanonensis</name>
    <dbReference type="NCBI Taxonomy" id="553088"/>
    <lineage>
        <taxon>Bacteria</taxon>
        <taxon>Pseudomonadati</taxon>
        <taxon>Pseudomonadota</taxon>
        <taxon>Betaproteobacteria</taxon>
        <taxon>Neisseriales</taxon>
        <taxon>Chitinibacteraceae</taxon>
        <taxon>Chitiniphilus</taxon>
    </lineage>
</organism>
<proteinExistence type="predicted"/>
<feature type="region of interest" description="Disordered" evidence="1">
    <location>
        <begin position="1"/>
        <end position="22"/>
    </location>
</feature>
<name>A0ABQ6BLR0_9NEIS</name>
<gene>
    <name evidence="2" type="ORF">GCM10007860_00360</name>
</gene>
<dbReference type="EMBL" id="BSOZ01000001">
    <property type="protein sequence ID" value="GLS02893.1"/>
    <property type="molecule type" value="Genomic_DNA"/>
</dbReference>
<evidence type="ECO:0000313" key="3">
    <source>
        <dbReference type="Proteomes" id="UP001156836"/>
    </source>
</evidence>
<feature type="region of interest" description="Disordered" evidence="1">
    <location>
        <begin position="38"/>
        <end position="65"/>
    </location>
</feature>
<comment type="caution">
    <text evidence="2">The sequence shown here is derived from an EMBL/GenBank/DDBJ whole genome shotgun (WGS) entry which is preliminary data.</text>
</comment>
<reference evidence="3" key="1">
    <citation type="journal article" date="2019" name="Int. J. Syst. Evol. Microbiol.">
        <title>The Global Catalogue of Microorganisms (GCM) 10K type strain sequencing project: providing services to taxonomists for standard genome sequencing and annotation.</title>
        <authorList>
            <consortium name="The Broad Institute Genomics Platform"/>
            <consortium name="The Broad Institute Genome Sequencing Center for Infectious Disease"/>
            <person name="Wu L."/>
            <person name="Ma J."/>
        </authorList>
    </citation>
    <scope>NUCLEOTIDE SEQUENCE [LARGE SCALE GENOMIC DNA]</scope>
    <source>
        <strain evidence="3">NBRC 104970</strain>
    </source>
</reference>
<keyword evidence="3" id="KW-1185">Reference proteome</keyword>
<accession>A0ABQ6BLR0</accession>
<evidence type="ECO:0000313" key="2">
    <source>
        <dbReference type="EMBL" id="GLS02893.1"/>
    </source>
</evidence>
<sequence>MKTILNNKQIQGGRSDKGANPEHGCIRFDGAVASFRPLPPGRAAGERQVAMATAAHGSPERADSP</sequence>
<protein>
    <submittedName>
        <fullName evidence="2">Uncharacterized protein</fullName>
    </submittedName>
</protein>